<dbReference type="InterPro" id="IPR040982">
    <property type="entry name" value="DNA_pol3_finger"/>
</dbReference>
<dbReference type="GO" id="GO:0005737">
    <property type="term" value="C:cytoplasm"/>
    <property type="evidence" value="ECO:0007669"/>
    <property type="project" value="UniProtKB-SubCell"/>
</dbReference>
<dbReference type="RefSeq" id="WP_161141693.1">
    <property type="nucleotide sequence ID" value="NZ_SPKJ01000070.1"/>
</dbReference>
<keyword evidence="6 13" id="KW-0808">Transferase</keyword>
<evidence type="ECO:0000256" key="11">
    <source>
        <dbReference type="ARBA" id="ARBA00023204"/>
    </source>
</evidence>
<dbReference type="InterPro" id="IPR011708">
    <property type="entry name" value="DNA_pol3_alpha_NTPase_dom"/>
</dbReference>
<dbReference type="Gene3D" id="3.20.20.140">
    <property type="entry name" value="Metal-dependent hydrolases"/>
    <property type="match status" value="1"/>
</dbReference>
<evidence type="ECO:0000256" key="14">
    <source>
        <dbReference type="SAM" id="MobiDB-lite"/>
    </source>
</evidence>
<comment type="function">
    <text evidence="13">DNA polymerase involved in damage-induced mutagenesis and translesion synthesis (TLS). It is not the major replicative DNA polymerase.</text>
</comment>
<evidence type="ECO:0000313" key="16">
    <source>
        <dbReference type="EMBL" id="MYZ49352.1"/>
    </source>
</evidence>
<dbReference type="PANTHER" id="PTHR32294">
    <property type="entry name" value="DNA POLYMERASE III SUBUNIT ALPHA"/>
    <property type="match status" value="1"/>
</dbReference>
<dbReference type="PANTHER" id="PTHR32294:SF4">
    <property type="entry name" value="ERROR-PRONE DNA POLYMERASE"/>
    <property type="match status" value="1"/>
</dbReference>
<dbReference type="EC" id="2.7.7.7" evidence="3 13"/>
<dbReference type="InterPro" id="IPR004365">
    <property type="entry name" value="NA-bd_OB_tRNA"/>
</dbReference>
<reference evidence="16" key="1">
    <citation type="submission" date="2019-03" db="EMBL/GenBank/DDBJ databases">
        <title>Afifella sp. nov., isolated from activated sludge.</title>
        <authorList>
            <person name="Li Q."/>
            <person name="Liu Y."/>
        </authorList>
    </citation>
    <scope>NUCLEOTIDE SEQUENCE</scope>
    <source>
        <strain evidence="16">L72</strain>
    </source>
</reference>
<dbReference type="NCBIfam" id="NF004225">
    <property type="entry name" value="PRK05672.1"/>
    <property type="match status" value="1"/>
</dbReference>
<organism evidence="16 17">
    <name type="scientific">Propylenella binzhouense</name>
    <dbReference type="NCBI Taxonomy" id="2555902"/>
    <lineage>
        <taxon>Bacteria</taxon>
        <taxon>Pseudomonadati</taxon>
        <taxon>Pseudomonadota</taxon>
        <taxon>Alphaproteobacteria</taxon>
        <taxon>Hyphomicrobiales</taxon>
        <taxon>Propylenellaceae</taxon>
        <taxon>Propylenella</taxon>
    </lineage>
</organism>
<dbReference type="SMART" id="SM00481">
    <property type="entry name" value="POLIIIAc"/>
    <property type="match status" value="1"/>
</dbReference>
<dbReference type="InterPro" id="IPR003141">
    <property type="entry name" value="Pol/His_phosphatase_N"/>
</dbReference>
<evidence type="ECO:0000256" key="4">
    <source>
        <dbReference type="ARBA" id="ARBA00017273"/>
    </source>
</evidence>
<dbReference type="NCBIfam" id="TIGR00594">
    <property type="entry name" value="polc"/>
    <property type="match status" value="1"/>
</dbReference>
<dbReference type="Proteomes" id="UP000773614">
    <property type="component" value="Unassembled WGS sequence"/>
</dbReference>
<evidence type="ECO:0000256" key="7">
    <source>
        <dbReference type="ARBA" id="ARBA00022695"/>
    </source>
</evidence>
<dbReference type="HAMAP" id="MF_01902">
    <property type="entry name" value="DNApol_error_prone"/>
    <property type="match status" value="1"/>
</dbReference>
<keyword evidence="17" id="KW-1185">Reference proteome</keyword>
<evidence type="ECO:0000259" key="15">
    <source>
        <dbReference type="SMART" id="SM00481"/>
    </source>
</evidence>
<dbReference type="EMBL" id="SPKJ01000070">
    <property type="protein sequence ID" value="MYZ49352.1"/>
    <property type="molecule type" value="Genomic_DNA"/>
</dbReference>
<dbReference type="InterPro" id="IPR029460">
    <property type="entry name" value="DNAPol_HHH"/>
</dbReference>
<name>A0A964T7K2_9HYPH</name>
<feature type="region of interest" description="Disordered" evidence="14">
    <location>
        <begin position="873"/>
        <end position="911"/>
    </location>
</feature>
<proteinExistence type="inferred from homology"/>
<feature type="region of interest" description="Disordered" evidence="14">
    <location>
        <begin position="165"/>
        <end position="203"/>
    </location>
</feature>
<dbReference type="AlphaFoldDB" id="A0A964T7K2"/>
<keyword evidence="9 13" id="KW-0227">DNA damage</keyword>
<dbReference type="OrthoDB" id="9803237at2"/>
<evidence type="ECO:0000256" key="2">
    <source>
        <dbReference type="ARBA" id="ARBA00007391"/>
    </source>
</evidence>
<keyword evidence="5 13" id="KW-0963">Cytoplasm</keyword>
<keyword evidence="8 13" id="KW-0235">DNA replication</keyword>
<comment type="caution">
    <text evidence="16">The sequence shown here is derived from an EMBL/GenBank/DDBJ whole genome shotgun (WGS) entry which is preliminary data.</text>
</comment>
<evidence type="ECO:0000256" key="5">
    <source>
        <dbReference type="ARBA" id="ARBA00022490"/>
    </source>
</evidence>
<dbReference type="Pfam" id="PF02811">
    <property type="entry name" value="PHP"/>
    <property type="match status" value="1"/>
</dbReference>
<protein>
    <recommendedName>
        <fullName evidence="4 13">Error-prone DNA polymerase</fullName>
        <ecNumber evidence="3 13">2.7.7.7</ecNumber>
    </recommendedName>
</protein>
<feature type="compositionally biased region" description="Low complexity" evidence="14">
    <location>
        <begin position="166"/>
        <end position="186"/>
    </location>
</feature>
<keyword evidence="7 13" id="KW-0548">Nucleotidyltransferase</keyword>
<evidence type="ECO:0000256" key="6">
    <source>
        <dbReference type="ARBA" id="ARBA00022679"/>
    </source>
</evidence>
<comment type="subcellular location">
    <subcellularLocation>
        <location evidence="1 13">Cytoplasm</location>
    </subcellularLocation>
</comment>
<evidence type="ECO:0000256" key="1">
    <source>
        <dbReference type="ARBA" id="ARBA00004496"/>
    </source>
</evidence>
<evidence type="ECO:0000256" key="8">
    <source>
        <dbReference type="ARBA" id="ARBA00022705"/>
    </source>
</evidence>
<dbReference type="GO" id="GO:0003676">
    <property type="term" value="F:nucleic acid binding"/>
    <property type="evidence" value="ECO:0007669"/>
    <property type="project" value="InterPro"/>
</dbReference>
<gene>
    <name evidence="16" type="primary">dnaE</name>
    <name evidence="13" type="synonym">dnaE2</name>
    <name evidence="16" type="ORF">E4O86_16705</name>
</gene>
<keyword evidence="11 13" id="KW-0234">DNA repair</keyword>
<dbReference type="Pfam" id="PF01336">
    <property type="entry name" value="tRNA_anti-codon"/>
    <property type="match status" value="1"/>
</dbReference>
<feature type="domain" description="Polymerase/histidinol phosphatase N-terminal" evidence="15">
    <location>
        <begin position="35"/>
        <end position="102"/>
    </location>
</feature>
<accession>A0A964T7K2</accession>
<evidence type="ECO:0000256" key="12">
    <source>
        <dbReference type="ARBA" id="ARBA00049244"/>
    </source>
</evidence>
<dbReference type="GO" id="GO:0008408">
    <property type="term" value="F:3'-5' exonuclease activity"/>
    <property type="evidence" value="ECO:0007669"/>
    <property type="project" value="InterPro"/>
</dbReference>
<dbReference type="CDD" id="cd07434">
    <property type="entry name" value="PHP_PolIIIA_DnaE2"/>
    <property type="match status" value="1"/>
</dbReference>
<dbReference type="InterPro" id="IPR023073">
    <property type="entry name" value="DnaE2"/>
</dbReference>
<dbReference type="Pfam" id="PF17657">
    <property type="entry name" value="DNA_pol3_finger"/>
    <property type="match status" value="1"/>
</dbReference>
<keyword evidence="10 13" id="KW-0239">DNA-directed DNA polymerase</keyword>
<dbReference type="GO" id="GO:0006260">
    <property type="term" value="P:DNA replication"/>
    <property type="evidence" value="ECO:0007669"/>
    <property type="project" value="UniProtKB-KW"/>
</dbReference>
<evidence type="ECO:0000313" key="17">
    <source>
        <dbReference type="Proteomes" id="UP000773614"/>
    </source>
</evidence>
<sequence>MPEKPPSRRLVLPLARSGGETGAVRRRPAGGADYAELLAATNFSFLRGASHPEEIAVGAAALGLKAFSVADRNTLAGVVRAHLAAKEAGIRFAVGCRLAFRDGTPDIAVWPADRAGYGRLCRLLSAGNLRGRKGECLLDLDDLLAWGEGLEMAVLPGRRIGQAWKARPGAPASPARGRPGRGSPARDCAEDPGGGGPSLRTPPETALAALAGAFPGHVRLGATALYRGGDRRRLATLAALAARHRVPMLALGDVLYHAPERRRLQDVLTAIREHVTVESAGRRLEANAERHLRSGATMARLFADHPEAIAESVRLADRLCFSLDELRYEYPLESTGASATPFDELVRLARLGAAERYPAGVPAKVAAAMEHEFALIRELGYAPYFLTVWDLVRFARSKGILCQGRGSAANSAVCFALGITEVDPERADLLFERFISPERREPPDIDVDFEHERREEVIQYIYEKYGRDRAAIAATVITYRGRSAAREVGKAFGLSADAVGALAGNLWGWSASGADGEDARRAGLDPVDPRVAQVLDLSGQIIGFPRHLSQHVGGFVMTRGRIDEVVPVLNSAMDGRTIIEWDKDDLDALGILKVDVLALGMLTCMKKGLDLLAAHYGERLGLAAIPSEDPAVYDMICRADTIGVFQIESRAQMTMLPRLRPRTFYDLVIEVAIVRPGPIQGDMVHPYLRRRQKLEAVSYPRPSPEHGAPDELEKVLSKTLGVPLFQEQAMRIAIEAAKFTPAEADRLRRAMATFRRTGTIHTFQQKMVEGMAARGYARDFAEHCFRQIEGFGEYGFPESHAASFALLVYTSAWLKCRYPDVFCAALLNAQPMGFYAPAQIVRDAREHGVEVRPVDVNFSDWDTTLEEAGSESLAAGAAGSGLPPQEGSKPHAPASRPADPGSPRPDSFPQGREFRRRHVHPRHVHPRHAEQAGAIRTRHAVRLGFHQIKGVRTAEIAQIVAARGAGYASVRELWRRAGIGRTTLERLAEADAFRSLGLDRRAALWEVRALDAAAPEHLPLFAGASETMGTEAPVALPAMPAGEHVVNDYRSLGLSLKAHPVAFLRERLRREGIVAAEALAGLRSGRRVSVAGLVLVRQRPGSAKGVIFATLEDETGTANVIVWPKVFERYRALVLGARFLAVSGRLQSDQGVIHVVAEAVEDFTPLLAHLSAAPIGAGGMARADEVRWQSSDPAHRAKPHSRLARMLLRDPPELVPDAEHRARHAAAGMPKGRNFQ</sequence>
<feature type="compositionally biased region" description="Low complexity" evidence="14">
    <location>
        <begin position="873"/>
        <end position="882"/>
    </location>
</feature>
<dbReference type="GO" id="GO:0003887">
    <property type="term" value="F:DNA-directed DNA polymerase activity"/>
    <property type="evidence" value="ECO:0007669"/>
    <property type="project" value="UniProtKB-UniRule"/>
</dbReference>
<evidence type="ECO:0000256" key="3">
    <source>
        <dbReference type="ARBA" id="ARBA00012417"/>
    </source>
</evidence>
<dbReference type="InterPro" id="IPR004805">
    <property type="entry name" value="DnaE2/DnaE/PolC"/>
</dbReference>
<comment type="catalytic activity">
    <reaction evidence="12 13">
        <text>DNA(n) + a 2'-deoxyribonucleoside 5'-triphosphate = DNA(n+1) + diphosphate</text>
        <dbReference type="Rhea" id="RHEA:22508"/>
        <dbReference type="Rhea" id="RHEA-COMP:17339"/>
        <dbReference type="Rhea" id="RHEA-COMP:17340"/>
        <dbReference type="ChEBI" id="CHEBI:33019"/>
        <dbReference type="ChEBI" id="CHEBI:61560"/>
        <dbReference type="ChEBI" id="CHEBI:173112"/>
        <dbReference type="EC" id="2.7.7.7"/>
    </reaction>
</comment>
<comment type="similarity">
    <text evidence="2 13">Belongs to the DNA polymerase type-C family. DnaE2 subfamily.</text>
</comment>
<dbReference type="CDD" id="cd04485">
    <property type="entry name" value="DnaE_OBF"/>
    <property type="match status" value="1"/>
</dbReference>
<evidence type="ECO:0000256" key="10">
    <source>
        <dbReference type="ARBA" id="ARBA00022932"/>
    </source>
</evidence>
<dbReference type="Pfam" id="PF07733">
    <property type="entry name" value="DNA_pol3_alpha"/>
    <property type="match status" value="1"/>
</dbReference>
<dbReference type="Pfam" id="PF14579">
    <property type="entry name" value="HHH_6"/>
    <property type="match status" value="1"/>
</dbReference>
<dbReference type="GO" id="GO:0006281">
    <property type="term" value="P:DNA repair"/>
    <property type="evidence" value="ECO:0007669"/>
    <property type="project" value="UniProtKB-UniRule"/>
</dbReference>
<evidence type="ECO:0000256" key="13">
    <source>
        <dbReference type="HAMAP-Rule" id="MF_01902"/>
    </source>
</evidence>
<dbReference type="InterPro" id="IPR004013">
    <property type="entry name" value="PHP_dom"/>
</dbReference>
<evidence type="ECO:0000256" key="9">
    <source>
        <dbReference type="ARBA" id="ARBA00022763"/>
    </source>
</evidence>